<keyword evidence="5 9" id="KW-0862">Zinc</keyword>
<accession>A0A380QPY0</accession>
<keyword evidence="3 9" id="KW-0479">Metal-binding</keyword>
<feature type="binding site" evidence="9">
    <location>
        <position position="197"/>
    </location>
    <ligand>
        <name>Zn(2+)</name>
        <dbReference type="ChEBI" id="CHEBI:29105"/>
        <note>catalytic</note>
    </ligand>
</feature>
<dbReference type="GO" id="GO:0071555">
    <property type="term" value="P:cell wall organization"/>
    <property type="evidence" value="ECO:0007669"/>
    <property type="project" value="UniProtKB-KW"/>
</dbReference>
<keyword evidence="8" id="KW-0961">Cell wall biogenesis/degradation</keyword>
<dbReference type="AlphaFoldDB" id="A0A380QPY0"/>
<dbReference type="InterPro" id="IPR009045">
    <property type="entry name" value="Zn_M74/Hedgehog-like"/>
</dbReference>
<dbReference type="EMBL" id="UHJG01000001">
    <property type="protein sequence ID" value="SUQ00721.1"/>
    <property type="molecule type" value="Genomic_DNA"/>
</dbReference>
<dbReference type="Pfam" id="PF01427">
    <property type="entry name" value="Peptidase_M15"/>
    <property type="match status" value="2"/>
</dbReference>
<sequence>MCPAFRMLAFDAIRKSKETKGLKYVLSVEKVEGLVFHYLEPFFIDHLKKDVHMKLCLTLMTIFPLLAMADASSRNGKVETQRPADFLDIKKFIPEVQTDIRYFSEHNFVGRRIEGYQMPVCLLTEAAAVALKSVVKQLLPMGLTLKIYDCYRPQTAVNDFARWATDINDTKMRAEFYPTVEKSQLFEQGYIAYNSGHSRGSTLDLTIVPLDSHEVSSLTRCSVPQSSHYPDNSLDFGTGFDCFSPASHPDYQGISAQARANRLLLRLLMTQAGFIPLDTEWWHFTLANEPYPDTYFDFPVR</sequence>
<keyword evidence="6 9" id="KW-0224">Dipeptidase</keyword>
<proteinExistence type="inferred from homology"/>
<feature type="binding site" evidence="9">
    <location>
        <position position="283"/>
    </location>
    <ligand>
        <name>Zn(2+)</name>
        <dbReference type="ChEBI" id="CHEBI:29105"/>
        <note>catalytic</note>
    </ligand>
</feature>
<evidence type="ECO:0000256" key="2">
    <source>
        <dbReference type="ARBA" id="ARBA00022670"/>
    </source>
</evidence>
<feature type="site" description="Transition state stabilizer" evidence="9">
    <location>
        <position position="152"/>
    </location>
</feature>
<dbReference type="GO" id="GO:0008237">
    <property type="term" value="F:metallopeptidase activity"/>
    <property type="evidence" value="ECO:0007669"/>
    <property type="project" value="UniProtKB-KW"/>
</dbReference>
<keyword evidence="2 9" id="KW-0645">Protease</keyword>
<comment type="similarity">
    <text evidence="9">Belongs to the peptidase M15D family.</text>
</comment>
<evidence type="ECO:0000256" key="6">
    <source>
        <dbReference type="ARBA" id="ARBA00022997"/>
    </source>
</evidence>
<evidence type="ECO:0000256" key="4">
    <source>
        <dbReference type="ARBA" id="ARBA00022801"/>
    </source>
</evidence>
<dbReference type="PANTHER" id="PTHR43126">
    <property type="entry name" value="D-ALANYL-D-ALANINE DIPEPTIDASE"/>
    <property type="match status" value="1"/>
</dbReference>
<evidence type="ECO:0000256" key="5">
    <source>
        <dbReference type="ARBA" id="ARBA00022833"/>
    </source>
</evidence>
<dbReference type="SUPFAM" id="SSF55166">
    <property type="entry name" value="Hedgehog/DD-peptidase"/>
    <property type="match status" value="1"/>
</dbReference>
<dbReference type="Proteomes" id="UP000255169">
    <property type="component" value="Unassembled WGS sequence"/>
</dbReference>
<evidence type="ECO:0000256" key="7">
    <source>
        <dbReference type="ARBA" id="ARBA00023049"/>
    </source>
</evidence>
<dbReference type="CDD" id="cd14817">
    <property type="entry name" value="D-Ala-D-Ala_dipeptidase_VanX"/>
    <property type="match status" value="1"/>
</dbReference>
<name>A0A380QPY0_YERRU</name>
<evidence type="ECO:0000313" key="10">
    <source>
        <dbReference type="EMBL" id="SUQ00721.1"/>
    </source>
</evidence>
<comment type="cofactor">
    <cofactor evidence="9">
        <name>Zn(2+)</name>
        <dbReference type="ChEBI" id="CHEBI:29105"/>
    </cofactor>
    <text evidence="9">Binds 1 zinc ion per subunit.</text>
</comment>
<organism evidence="10 11">
    <name type="scientific">Yersinia ruckeri</name>
    <dbReference type="NCBI Taxonomy" id="29486"/>
    <lineage>
        <taxon>Bacteria</taxon>
        <taxon>Pseudomonadati</taxon>
        <taxon>Pseudomonadota</taxon>
        <taxon>Gammaproteobacteria</taxon>
        <taxon>Enterobacterales</taxon>
        <taxon>Yersiniaceae</taxon>
        <taxon>Yersinia</taxon>
    </lineage>
</organism>
<keyword evidence="4 9" id="KW-0378">Hydrolase</keyword>
<reference evidence="10 11" key="1">
    <citation type="submission" date="2018-06" db="EMBL/GenBank/DDBJ databases">
        <authorList>
            <consortium name="Pathogen Informatics"/>
            <person name="Doyle S."/>
        </authorList>
    </citation>
    <scope>NUCLEOTIDE SEQUENCE [LARGE SCALE GENOMIC DNA]</scope>
    <source>
        <strain evidence="10 11">NCTC10476</strain>
    </source>
</reference>
<comment type="function">
    <text evidence="9">Catalyzes hydrolysis of the D-alanyl-D-alanine dipeptide.</text>
</comment>
<dbReference type="PANTHER" id="PTHR43126:SF1">
    <property type="entry name" value="D-ALANYL-D-ALANINE DIPEPTIDASE"/>
    <property type="match status" value="1"/>
</dbReference>
<evidence type="ECO:0000256" key="9">
    <source>
        <dbReference type="HAMAP-Rule" id="MF_01924"/>
    </source>
</evidence>
<dbReference type="GO" id="GO:0160237">
    <property type="term" value="F:D-Ala-D-Ala dipeptidase activity"/>
    <property type="evidence" value="ECO:0007669"/>
    <property type="project" value="UniProtKB-EC"/>
</dbReference>
<keyword evidence="11" id="KW-1185">Reference proteome</keyword>
<feature type="binding site" evidence="9">
    <location>
        <position position="204"/>
    </location>
    <ligand>
        <name>Zn(2+)</name>
        <dbReference type="ChEBI" id="CHEBI:29105"/>
        <note>catalytic</note>
    </ligand>
</feature>
<evidence type="ECO:0000256" key="3">
    <source>
        <dbReference type="ARBA" id="ARBA00022723"/>
    </source>
</evidence>
<dbReference type="GO" id="GO:0008270">
    <property type="term" value="F:zinc ion binding"/>
    <property type="evidence" value="ECO:0007669"/>
    <property type="project" value="UniProtKB-UniRule"/>
</dbReference>
<evidence type="ECO:0000256" key="1">
    <source>
        <dbReference type="ARBA" id="ARBA00001362"/>
    </source>
</evidence>
<feature type="active site" description="Proton donor/acceptor" evidence="9">
    <location>
        <position position="280"/>
    </location>
</feature>
<gene>
    <name evidence="10" type="primary">vanX</name>
    <name evidence="9" type="synonym">ddpX</name>
    <name evidence="10" type="ORF">NCTC10476_02026</name>
</gene>
<dbReference type="GO" id="GO:0006508">
    <property type="term" value="P:proteolysis"/>
    <property type="evidence" value="ECO:0007669"/>
    <property type="project" value="UniProtKB-KW"/>
</dbReference>
<dbReference type="EC" id="3.4.13.22" evidence="9"/>
<dbReference type="STRING" id="29486.UGYR_10565"/>
<evidence type="ECO:0000256" key="8">
    <source>
        <dbReference type="ARBA" id="ARBA00023316"/>
    </source>
</evidence>
<dbReference type="Gene3D" id="3.30.1380.10">
    <property type="match status" value="1"/>
</dbReference>
<keyword evidence="7 9" id="KW-0482">Metalloprotease</keyword>
<comment type="catalytic activity">
    <reaction evidence="1 9">
        <text>D-alanyl-D-alanine + H2O = 2 D-alanine</text>
        <dbReference type="Rhea" id="RHEA:20661"/>
        <dbReference type="ChEBI" id="CHEBI:15377"/>
        <dbReference type="ChEBI" id="CHEBI:57416"/>
        <dbReference type="ChEBI" id="CHEBI:57822"/>
        <dbReference type="EC" id="3.4.13.22"/>
    </reaction>
</comment>
<evidence type="ECO:0000313" key="11">
    <source>
        <dbReference type="Proteomes" id="UP000255169"/>
    </source>
</evidence>
<protein>
    <recommendedName>
        <fullName evidence="9">D-alanyl-D-alanine dipeptidase</fullName>
        <shortName evidence="9">D-Ala-D-Ala dipeptidase</shortName>
        <ecNumber evidence="9">3.4.13.22</ecNumber>
    </recommendedName>
</protein>
<dbReference type="HAMAP" id="MF_01924">
    <property type="entry name" value="A_A_dipeptidase"/>
    <property type="match status" value="1"/>
</dbReference>
<dbReference type="InterPro" id="IPR000755">
    <property type="entry name" value="A_A_dipeptidase"/>
</dbReference>